<reference evidence="1 2" key="1">
    <citation type="submission" date="2016-06" db="EMBL/GenBank/DDBJ databases">
        <authorList>
            <person name="Kjaerup R.B."/>
            <person name="Dalgaard T.S."/>
            <person name="Juul-Madsen H.R."/>
        </authorList>
    </citation>
    <scope>NUCLEOTIDE SEQUENCE [LARGE SCALE GENOMIC DNA]</scope>
    <source>
        <strain evidence="1 2">CECT 8886</strain>
    </source>
</reference>
<dbReference type="RefSeq" id="WP_067017587.1">
    <property type="nucleotide sequence ID" value="NZ_FLOB01000007.1"/>
</dbReference>
<evidence type="ECO:0000313" key="1">
    <source>
        <dbReference type="EMBL" id="SBS33862.1"/>
    </source>
</evidence>
<dbReference type="AlphaFoldDB" id="A0A1A8TLD0"/>
<keyword evidence="2" id="KW-1185">Reference proteome</keyword>
<gene>
    <name evidence="1" type="ORF">MSP8886_02874</name>
</gene>
<dbReference type="Proteomes" id="UP000092544">
    <property type="component" value="Unassembled WGS sequence"/>
</dbReference>
<accession>A0A1A8TLD0</accession>
<organism evidence="1 2">
    <name type="scientific">Marinomonas spartinae</name>
    <dbReference type="NCBI Taxonomy" id="1792290"/>
    <lineage>
        <taxon>Bacteria</taxon>
        <taxon>Pseudomonadati</taxon>
        <taxon>Pseudomonadota</taxon>
        <taxon>Gammaproteobacteria</taxon>
        <taxon>Oceanospirillales</taxon>
        <taxon>Oceanospirillaceae</taxon>
        <taxon>Marinomonas</taxon>
    </lineage>
</organism>
<protein>
    <submittedName>
        <fullName evidence="1">Uncharacterized protein</fullName>
    </submittedName>
</protein>
<name>A0A1A8TLD0_9GAMM</name>
<dbReference type="EMBL" id="FLOB01000007">
    <property type="protein sequence ID" value="SBS33862.1"/>
    <property type="molecule type" value="Genomic_DNA"/>
</dbReference>
<evidence type="ECO:0000313" key="2">
    <source>
        <dbReference type="Proteomes" id="UP000092544"/>
    </source>
</evidence>
<dbReference type="OrthoDB" id="5822659at2"/>
<proteinExistence type="predicted"/>
<dbReference type="STRING" id="1792290.MSP8886_02874"/>
<sequence length="110" mass="12867">MKTFDQASIVKATICTYSMQMEQAKSFFQTWQEADGVQCLSILLKKQKIQIHYDVKLVDLNTILEAMTASRIMVDNSWLNRWRLNTLRQVEQNVRDNIRHVPHCCGKPPK</sequence>